<evidence type="ECO:0000313" key="1">
    <source>
        <dbReference type="EMBL" id="CUP11253.1"/>
    </source>
</evidence>
<reference evidence="1 2" key="1">
    <citation type="submission" date="2015-09" db="EMBL/GenBank/DDBJ databases">
        <authorList>
            <consortium name="Pathogen Informatics"/>
        </authorList>
    </citation>
    <scope>NUCLEOTIDE SEQUENCE [LARGE SCALE GENOMIC DNA]</scope>
    <source>
        <strain evidence="1 2">2789STDY5834876</strain>
    </source>
</reference>
<name>A0A174KGY2_9FIRM</name>
<accession>A0A174KGY2</accession>
<organism evidence="1 2">
    <name type="scientific">Faecalicatena contorta</name>
    <dbReference type="NCBI Taxonomy" id="39482"/>
    <lineage>
        <taxon>Bacteria</taxon>
        <taxon>Bacillati</taxon>
        <taxon>Bacillota</taxon>
        <taxon>Clostridia</taxon>
        <taxon>Lachnospirales</taxon>
        <taxon>Lachnospiraceae</taxon>
        <taxon>Faecalicatena</taxon>
    </lineage>
</organism>
<evidence type="ECO:0000313" key="2">
    <source>
        <dbReference type="Proteomes" id="UP000095544"/>
    </source>
</evidence>
<protein>
    <recommendedName>
        <fullName evidence="3">Winged helix DNA-binding domain-containing protein</fullName>
    </recommendedName>
</protein>
<dbReference type="PANTHER" id="PTHR38479:SF2">
    <property type="entry name" value="WINGED HELIX DNA-BINDING DOMAIN-CONTAINING PROTEIN"/>
    <property type="match status" value="1"/>
</dbReference>
<dbReference type="PANTHER" id="PTHR38479">
    <property type="entry name" value="LMO0824 PROTEIN"/>
    <property type="match status" value="1"/>
</dbReference>
<proteinExistence type="predicted"/>
<evidence type="ECO:0008006" key="3">
    <source>
        <dbReference type="Google" id="ProtNLM"/>
    </source>
</evidence>
<sequence>MTEICVEQARIFRLRGHHLDCFYGIEDAEALAGACGIQNSPPGSWETSLFNRVSECRLEDLEELLYMKRRLLQAWSFRGAPFIFPASESDVFLSELLPQEDEPWIYTQGIGLALDYLGIPFEELLGLLLRVIPGLDGCVIVSKTSLDQTLAEWMLPLLPACKQELWNHPSMYGNPDKQTVGGAVVSFLLRPCSFHGLVVFGKRSGISPSFTSYKNWSGHTLQSNGDAAKKLVRKFLHCYGPATLDSFVSWLGCSRTQGKRLWDSVKEEIEPVKIAEKKAFILSEDKEQLINPLPLERELLLLGAHDPFLDQRDRSILLPDKSLHKNIWKYVSNPGVIVYRGEIIGIWTSRKKGSAMEIKITQWSPLPCRTILQQEAEKYANFRQLKLTSLDDND</sequence>
<dbReference type="InterPro" id="IPR009351">
    <property type="entry name" value="AlkZ-like"/>
</dbReference>
<dbReference type="RefSeq" id="WP_055154927.1">
    <property type="nucleotide sequence ID" value="NZ_CYZU01000057.1"/>
</dbReference>
<dbReference type="STRING" id="39482.ERS852491_04302"/>
<dbReference type="OrthoDB" id="2210247at2"/>
<dbReference type="AlphaFoldDB" id="A0A174KGY2"/>
<dbReference type="EMBL" id="CYZU01000057">
    <property type="protein sequence ID" value="CUP11253.1"/>
    <property type="molecule type" value="Genomic_DNA"/>
</dbReference>
<dbReference type="Proteomes" id="UP000095544">
    <property type="component" value="Unassembled WGS sequence"/>
</dbReference>
<dbReference type="Pfam" id="PF06224">
    <property type="entry name" value="AlkZ-like"/>
    <property type="match status" value="1"/>
</dbReference>
<gene>
    <name evidence="1" type="ORF">ERS852491_04302</name>
</gene>